<reference evidence="3 4" key="1">
    <citation type="submission" date="2018-06" db="EMBL/GenBank/DDBJ databases">
        <title>Genomic Encyclopedia of Archaeal and Bacterial Type Strains, Phase II (KMG-II): from individual species to whole genera.</title>
        <authorList>
            <person name="Goeker M."/>
        </authorList>
    </citation>
    <scope>NUCLEOTIDE SEQUENCE [LARGE SCALE GENOMIC DNA]</scope>
    <source>
        <strain evidence="3 4">DSM 23241</strain>
    </source>
</reference>
<organism evidence="3 4">
    <name type="scientific">Hydrotalea sandarakina</name>
    <dbReference type="NCBI Taxonomy" id="1004304"/>
    <lineage>
        <taxon>Bacteria</taxon>
        <taxon>Pseudomonadati</taxon>
        <taxon>Bacteroidota</taxon>
        <taxon>Chitinophagia</taxon>
        <taxon>Chitinophagales</taxon>
        <taxon>Chitinophagaceae</taxon>
        <taxon>Hydrotalea</taxon>
    </lineage>
</organism>
<protein>
    <submittedName>
        <fullName evidence="3">Lactoylglutathione lyase</fullName>
    </submittedName>
</protein>
<dbReference type="Pfam" id="PF00903">
    <property type="entry name" value="Glyoxalase"/>
    <property type="match status" value="1"/>
</dbReference>
<dbReference type="PANTHER" id="PTHR47802:SF1">
    <property type="entry name" value="GLYOXALASE FAMILY PROTEIN, EXPRESSED"/>
    <property type="match status" value="1"/>
</dbReference>
<dbReference type="RefSeq" id="WP_245898030.1">
    <property type="nucleotide sequence ID" value="NZ_QKZV01000005.1"/>
</dbReference>
<dbReference type="GO" id="GO:0016829">
    <property type="term" value="F:lyase activity"/>
    <property type="evidence" value="ECO:0007669"/>
    <property type="project" value="UniProtKB-KW"/>
</dbReference>
<dbReference type="EMBL" id="QKZV01000005">
    <property type="protein sequence ID" value="PZX62379.1"/>
    <property type="molecule type" value="Genomic_DNA"/>
</dbReference>
<accession>A0A2W7S5Y2</accession>
<evidence type="ECO:0000256" key="1">
    <source>
        <dbReference type="SAM" id="SignalP"/>
    </source>
</evidence>
<feature type="domain" description="VOC" evidence="2">
    <location>
        <begin position="32"/>
        <end position="153"/>
    </location>
</feature>
<name>A0A2W7S5Y2_9BACT</name>
<dbReference type="InterPro" id="IPR004360">
    <property type="entry name" value="Glyas_Fos-R_dOase_dom"/>
</dbReference>
<dbReference type="InterPro" id="IPR029068">
    <property type="entry name" value="Glyas_Bleomycin-R_OHBP_Dase"/>
</dbReference>
<dbReference type="Proteomes" id="UP000249720">
    <property type="component" value="Unassembled WGS sequence"/>
</dbReference>
<proteinExistence type="predicted"/>
<dbReference type="PANTHER" id="PTHR47802">
    <property type="entry name" value="GLYOXALASE FAMILY PROTEIN, EXPRESSED"/>
    <property type="match status" value="1"/>
</dbReference>
<evidence type="ECO:0000313" key="3">
    <source>
        <dbReference type="EMBL" id="PZX62379.1"/>
    </source>
</evidence>
<dbReference type="PROSITE" id="PS51819">
    <property type="entry name" value="VOC"/>
    <property type="match status" value="1"/>
</dbReference>
<dbReference type="SUPFAM" id="SSF54593">
    <property type="entry name" value="Glyoxalase/Bleomycin resistance protein/Dihydroxybiphenyl dioxygenase"/>
    <property type="match status" value="1"/>
</dbReference>
<feature type="chain" id="PRO_5016176851" evidence="1">
    <location>
        <begin position="21"/>
        <end position="155"/>
    </location>
</feature>
<sequence>MKSLAIAIFAILLCSGQSLFAQKNAMAGMHPTLNHIAVYVFDLQKQADFYHDVMYLDTIPEPFHDGKHVWYRIGPHSQLHLIQGAKAVKNHDINTHICFSVPNLKAFIEHLSNLGVAYQSWTGEKHGITKRQDGVQQIYLQDTEGNWIEVNDDRF</sequence>
<keyword evidence="1" id="KW-0732">Signal</keyword>
<evidence type="ECO:0000313" key="4">
    <source>
        <dbReference type="Proteomes" id="UP000249720"/>
    </source>
</evidence>
<dbReference type="AlphaFoldDB" id="A0A2W7S5Y2"/>
<keyword evidence="3" id="KW-0456">Lyase</keyword>
<keyword evidence="4" id="KW-1185">Reference proteome</keyword>
<evidence type="ECO:0000259" key="2">
    <source>
        <dbReference type="PROSITE" id="PS51819"/>
    </source>
</evidence>
<dbReference type="Gene3D" id="3.10.180.10">
    <property type="entry name" value="2,3-Dihydroxybiphenyl 1,2-Dioxygenase, domain 1"/>
    <property type="match status" value="1"/>
</dbReference>
<comment type="caution">
    <text evidence="3">The sequence shown here is derived from an EMBL/GenBank/DDBJ whole genome shotgun (WGS) entry which is preliminary data.</text>
</comment>
<feature type="signal peptide" evidence="1">
    <location>
        <begin position="1"/>
        <end position="20"/>
    </location>
</feature>
<gene>
    <name evidence="3" type="ORF">LX80_01862</name>
</gene>
<dbReference type="InterPro" id="IPR037523">
    <property type="entry name" value="VOC_core"/>
</dbReference>